<protein>
    <recommendedName>
        <fullName evidence="4">Dihydrolipoamide acetyltransferase component of pyruvate dehydrogenase complex</fullName>
        <ecNumber evidence="4">2.3.1.-</ecNumber>
    </recommendedName>
</protein>
<dbReference type="Pfam" id="PF00364">
    <property type="entry name" value="Biotin_lipoyl"/>
    <property type="match status" value="1"/>
</dbReference>
<feature type="region of interest" description="Disordered" evidence="5">
    <location>
        <begin position="101"/>
        <end position="138"/>
    </location>
</feature>
<feature type="compositionally biased region" description="Low complexity" evidence="5">
    <location>
        <begin position="178"/>
        <end position="212"/>
    </location>
</feature>
<evidence type="ECO:0000313" key="9">
    <source>
        <dbReference type="Proteomes" id="UP001610990"/>
    </source>
</evidence>
<feature type="domain" description="Peripheral subunit-binding (PSBD)" evidence="7">
    <location>
        <begin position="139"/>
        <end position="176"/>
    </location>
</feature>
<dbReference type="InterPro" id="IPR001078">
    <property type="entry name" value="2-oxoacid_DH_actylTfrase"/>
</dbReference>
<evidence type="ECO:0000259" key="7">
    <source>
        <dbReference type="PROSITE" id="PS51826"/>
    </source>
</evidence>
<organism evidence="8 9">
    <name type="scientific">Streptomyces celluloflavus</name>
    <dbReference type="NCBI Taxonomy" id="58344"/>
    <lineage>
        <taxon>Bacteria</taxon>
        <taxon>Bacillati</taxon>
        <taxon>Actinomycetota</taxon>
        <taxon>Actinomycetes</taxon>
        <taxon>Kitasatosporales</taxon>
        <taxon>Streptomycetaceae</taxon>
        <taxon>Streptomyces</taxon>
    </lineage>
</organism>
<keyword evidence="3 4" id="KW-0450">Lipoyl</keyword>
<comment type="similarity">
    <text evidence="2 4">Belongs to the 2-oxoacid dehydrogenase family.</text>
</comment>
<dbReference type="Gene3D" id="4.10.320.10">
    <property type="entry name" value="E3-binding domain"/>
    <property type="match status" value="1"/>
</dbReference>
<dbReference type="EC" id="2.3.1.-" evidence="4"/>
<dbReference type="PROSITE" id="PS51826">
    <property type="entry name" value="PSBD"/>
    <property type="match status" value="1"/>
</dbReference>
<gene>
    <name evidence="8" type="ORF">ACH4GP_09425</name>
</gene>
<dbReference type="PANTHER" id="PTHR23151:SF90">
    <property type="entry name" value="DIHYDROLIPOYLLYSINE-RESIDUE ACETYLTRANSFERASE COMPONENT OF PYRUVATE DEHYDROGENASE COMPLEX, MITOCHONDRIAL-RELATED"/>
    <property type="match status" value="1"/>
</dbReference>
<accession>A0ABW7RBM6</accession>
<dbReference type="PANTHER" id="PTHR23151">
    <property type="entry name" value="DIHYDROLIPOAMIDE ACETYL/SUCCINYL-TRANSFERASE-RELATED"/>
    <property type="match status" value="1"/>
</dbReference>
<dbReference type="InterPro" id="IPR045257">
    <property type="entry name" value="E2/Pdx1"/>
</dbReference>
<evidence type="ECO:0000256" key="1">
    <source>
        <dbReference type="ARBA" id="ARBA00001938"/>
    </source>
</evidence>
<dbReference type="Pfam" id="PF02817">
    <property type="entry name" value="E3_binding"/>
    <property type="match status" value="1"/>
</dbReference>
<dbReference type="GO" id="GO:0016746">
    <property type="term" value="F:acyltransferase activity"/>
    <property type="evidence" value="ECO:0007669"/>
    <property type="project" value="UniProtKB-KW"/>
</dbReference>
<feature type="region of interest" description="Disordered" evidence="5">
    <location>
        <begin position="178"/>
        <end position="219"/>
    </location>
</feature>
<evidence type="ECO:0000256" key="4">
    <source>
        <dbReference type="RuleBase" id="RU003423"/>
    </source>
</evidence>
<keyword evidence="4 8" id="KW-0012">Acyltransferase</keyword>
<dbReference type="InterPro" id="IPR011053">
    <property type="entry name" value="Single_hybrid_motif"/>
</dbReference>
<dbReference type="Gene3D" id="2.40.50.100">
    <property type="match status" value="1"/>
</dbReference>
<dbReference type="InterPro" id="IPR023213">
    <property type="entry name" value="CAT-like_dom_sf"/>
</dbReference>
<evidence type="ECO:0000256" key="3">
    <source>
        <dbReference type="ARBA" id="ARBA00022823"/>
    </source>
</evidence>
<keyword evidence="9" id="KW-1185">Reference proteome</keyword>
<comment type="caution">
    <text evidence="8">The sequence shown here is derived from an EMBL/GenBank/DDBJ whole genome shotgun (WGS) entry which is preliminary data.</text>
</comment>
<dbReference type="PROSITE" id="PS50968">
    <property type="entry name" value="BIOTINYL_LIPOYL"/>
    <property type="match status" value="1"/>
</dbReference>
<evidence type="ECO:0000256" key="2">
    <source>
        <dbReference type="ARBA" id="ARBA00007317"/>
    </source>
</evidence>
<sequence length="437" mass="44745">MAELFLMPAVAADTATAVLSAWQVAPGAPFAKDDALVSIETDKAEVDVAADRDGVLLATLYEAGAEIETGTPIAVLGAAGERPGDLGALLAELGVDAPAAAGRAVRRDVPEDPAADRPRTAPAPAAPAPAGPEHGGRVFSSPLARRLAREAGLDVTALTGTGPGGRIVRRDVEAAAAARDTAGAAPQAPAPLATAPATAAPAPTATTPADTGAHTDIPHSRMRRAIATRLTESKQHTPHFYLRATCAVAELLALRERINAVSPVKVSVNDLLVKAVATAHTQVPEMNAVWRPEAVRRFDAVDVSVAVATDKGLVTPVLRGVENLSVSAIATRTRAFAERARAGALHPADLEGGSITVSNLGMYGVEEFAAIINPPQAAILAVGAARDEAVVRDGAVTVARVLGVVLSVDHRPVDGAVAARWLAAFTEAVENPVRLVV</sequence>
<dbReference type="SUPFAM" id="SSF47005">
    <property type="entry name" value="Peripheral subunit-binding domain of 2-oxo acid dehydrogenase complex"/>
    <property type="match status" value="1"/>
</dbReference>
<name>A0ABW7RBM6_9ACTN</name>
<dbReference type="InterPro" id="IPR004167">
    <property type="entry name" value="PSBD"/>
</dbReference>
<dbReference type="RefSeq" id="WP_397671892.1">
    <property type="nucleotide sequence ID" value="NZ_JBIRFW010000006.1"/>
</dbReference>
<dbReference type="Gene3D" id="3.30.559.10">
    <property type="entry name" value="Chloramphenicol acetyltransferase-like domain"/>
    <property type="match status" value="1"/>
</dbReference>
<proteinExistence type="inferred from homology"/>
<feature type="compositionally biased region" description="Basic and acidic residues" evidence="5">
    <location>
        <begin position="105"/>
        <end position="119"/>
    </location>
</feature>
<comment type="cofactor">
    <cofactor evidence="1 4">
        <name>(R)-lipoate</name>
        <dbReference type="ChEBI" id="CHEBI:83088"/>
    </cofactor>
</comment>
<dbReference type="CDD" id="cd06849">
    <property type="entry name" value="lipoyl_domain"/>
    <property type="match status" value="1"/>
</dbReference>
<dbReference type="SUPFAM" id="SSF52777">
    <property type="entry name" value="CoA-dependent acyltransferases"/>
    <property type="match status" value="1"/>
</dbReference>
<dbReference type="Pfam" id="PF00198">
    <property type="entry name" value="2-oxoacid_dh"/>
    <property type="match status" value="1"/>
</dbReference>
<dbReference type="Proteomes" id="UP001610990">
    <property type="component" value="Unassembled WGS sequence"/>
</dbReference>
<dbReference type="InterPro" id="IPR000089">
    <property type="entry name" value="Biotin_lipoyl"/>
</dbReference>
<evidence type="ECO:0000313" key="8">
    <source>
        <dbReference type="EMBL" id="MFH8584598.1"/>
    </source>
</evidence>
<evidence type="ECO:0000256" key="5">
    <source>
        <dbReference type="SAM" id="MobiDB-lite"/>
    </source>
</evidence>
<evidence type="ECO:0000259" key="6">
    <source>
        <dbReference type="PROSITE" id="PS50968"/>
    </source>
</evidence>
<keyword evidence="4 8" id="KW-0808">Transferase</keyword>
<dbReference type="EMBL" id="JBIRGH010000004">
    <property type="protein sequence ID" value="MFH8584598.1"/>
    <property type="molecule type" value="Genomic_DNA"/>
</dbReference>
<feature type="domain" description="Lipoyl-binding" evidence="6">
    <location>
        <begin position="2"/>
        <end position="77"/>
    </location>
</feature>
<reference evidence="8 9" key="1">
    <citation type="submission" date="2024-10" db="EMBL/GenBank/DDBJ databases">
        <title>The Natural Products Discovery Center: Release of the First 8490 Sequenced Strains for Exploring Actinobacteria Biosynthetic Diversity.</title>
        <authorList>
            <person name="Kalkreuter E."/>
            <person name="Kautsar S.A."/>
            <person name="Yang D."/>
            <person name="Bader C.D."/>
            <person name="Teijaro C.N."/>
            <person name="Fluegel L."/>
            <person name="Davis C.M."/>
            <person name="Simpson J.R."/>
            <person name="Lauterbach L."/>
            <person name="Steele A.D."/>
            <person name="Gui C."/>
            <person name="Meng S."/>
            <person name="Li G."/>
            <person name="Viehrig K."/>
            <person name="Ye F."/>
            <person name="Su P."/>
            <person name="Kiefer A.F."/>
            <person name="Nichols A."/>
            <person name="Cepeda A.J."/>
            <person name="Yan W."/>
            <person name="Fan B."/>
            <person name="Jiang Y."/>
            <person name="Adhikari A."/>
            <person name="Zheng C.-J."/>
            <person name="Schuster L."/>
            <person name="Cowan T.M."/>
            <person name="Smanski M.J."/>
            <person name="Chevrette M.G."/>
            <person name="De Carvalho L.P.S."/>
            <person name="Shen B."/>
        </authorList>
    </citation>
    <scope>NUCLEOTIDE SEQUENCE [LARGE SCALE GENOMIC DNA]</scope>
    <source>
        <strain evidence="8 9">NPDC018013</strain>
    </source>
</reference>
<dbReference type="InterPro" id="IPR036625">
    <property type="entry name" value="E3-bd_dom_sf"/>
</dbReference>
<dbReference type="SUPFAM" id="SSF51230">
    <property type="entry name" value="Single hybrid motif"/>
    <property type="match status" value="1"/>
</dbReference>